<comment type="caution">
    <text evidence="7">The sequence shown here is derived from an EMBL/GenBank/DDBJ whole genome shotgun (WGS) entry which is preliminary data.</text>
</comment>
<evidence type="ECO:0000256" key="4">
    <source>
        <dbReference type="ARBA" id="ARBA00023004"/>
    </source>
</evidence>
<sequence>MGRSKIIPDRYGKEIERIKEVSAEMIGDCMQCGKCSAACPATGGMDILPNQIIRYLQLGRVDKVIESKTLWNCASCFTCASRCPRNVDLARLMEAVRLIVVRKREASKLKAERVPEIMADKRMPQQAVVSAFRKYSK</sequence>
<name>A0A9W6GPK9_9FUSO</name>
<dbReference type="GO" id="GO:0051539">
    <property type="term" value="F:4 iron, 4 sulfur cluster binding"/>
    <property type="evidence" value="ECO:0007669"/>
    <property type="project" value="UniProtKB-KW"/>
</dbReference>
<protein>
    <recommendedName>
        <fullName evidence="6">4Fe-4S ferredoxin-type domain-containing protein</fullName>
    </recommendedName>
</protein>
<gene>
    <name evidence="7" type="ORF">PM10SUCC1_35740</name>
</gene>
<proteinExistence type="predicted"/>
<evidence type="ECO:0000256" key="5">
    <source>
        <dbReference type="ARBA" id="ARBA00023014"/>
    </source>
</evidence>
<dbReference type="Proteomes" id="UP001144471">
    <property type="component" value="Unassembled WGS sequence"/>
</dbReference>
<evidence type="ECO:0000256" key="3">
    <source>
        <dbReference type="ARBA" id="ARBA00023002"/>
    </source>
</evidence>
<dbReference type="RefSeq" id="WP_281837733.1">
    <property type="nucleotide sequence ID" value="NZ_BSDY01000032.1"/>
</dbReference>
<evidence type="ECO:0000313" key="8">
    <source>
        <dbReference type="Proteomes" id="UP001144471"/>
    </source>
</evidence>
<dbReference type="PANTHER" id="PTHR43255:SF1">
    <property type="entry name" value="IRON-SULFUR-BINDING OXIDOREDUCTASE FADF-RELATED"/>
    <property type="match status" value="1"/>
</dbReference>
<dbReference type="InterPro" id="IPR017900">
    <property type="entry name" value="4Fe4S_Fe_S_CS"/>
</dbReference>
<dbReference type="GO" id="GO:0016491">
    <property type="term" value="F:oxidoreductase activity"/>
    <property type="evidence" value="ECO:0007669"/>
    <property type="project" value="UniProtKB-KW"/>
</dbReference>
<feature type="domain" description="4Fe-4S ferredoxin-type" evidence="6">
    <location>
        <begin position="19"/>
        <end position="50"/>
    </location>
</feature>
<dbReference type="InterPro" id="IPR051460">
    <property type="entry name" value="HdrC_iron-sulfur_subunit"/>
</dbReference>
<keyword evidence="5" id="KW-0411">Iron-sulfur</keyword>
<evidence type="ECO:0000256" key="2">
    <source>
        <dbReference type="ARBA" id="ARBA00022723"/>
    </source>
</evidence>
<keyword evidence="4" id="KW-0408">Iron</keyword>
<dbReference type="PROSITE" id="PS51379">
    <property type="entry name" value="4FE4S_FER_2"/>
    <property type="match status" value="1"/>
</dbReference>
<keyword evidence="3" id="KW-0560">Oxidoreductase</keyword>
<dbReference type="PANTHER" id="PTHR43255">
    <property type="entry name" value="IRON-SULFUR-BINDING OXIDOREDUCTASE FADF-RELATED-RELATED"/>
    <property type="match status" value="1"/>
</dbReference>
<evidence type="ECO:0000313" key="7">
    <source>
        <dbReference type="EMBL" id="GLI58060.1"/>
    </source>
</evidence>
<evidence type="ECO:0000256" key="1">
    <source>
        <dbReference type="ARBA" id="ARBA00022485"/>
    </source>
</evidence>
<organism evidence="7 8">
    <name type="scientific">Propionigenium maris DSM 9537</name>
    <dbReference type="NCBI Taxonomy" id="1123000"/>
    <lineage>
        <taxon>Bacteria</taxon>
        <taxon>Fusobacteriati</taxon>
        <taxon>Fusobacteriota</taxon>
        <taxon>Fusobacteriia</taxon>
        <taxon>Fusobacteriales</taxon>
        <taxon>Fusobacteriaceae</taxon>
        <taxon>Propionigenium</taxon>
    </lineage>
</organism>
<dbReference type="EMBL" id="BSDY01000032">
    <property type="protein sequence ID" value="GLI58060.1"/>
    <property type="molecule type" value="Genomic_DNA"/>
</dbReference>
<accession>A0A9W6GPK9</accession>
<keyword evidence="8" id="KW-1185">Reference proteome</keyword>
<dbReference type="AlphaFoldDB" id="A0A9W6GPK9"/>
<dbReference type="Gene3D" id="1.10.1060.10">
    <property type="entry name" value="Alpha-helical ferredoxin"/>
    <property type="match status" value="1"/>
</dbReference>
<dbReference type="SUPFAM" id="SSF46548">
    <property type="entry name" value="alpha-helical ferredoxin"/>
    <property type="match status" value="1"/>
</dbReference>
<keyword evidence="2" id="KW-0479">Metal-binding</keyword>
<reference evidence="7" key="1">
    <citation type="submission" date="2022-12" db="EMBL/GenBank/DDBJ databases">
        <title>Reference genome sequencing for broad-spectrum identification of bacterial and archaeal isolates by mass spectrometry.</title>
        <authorList>
            <person name="Sekiguchi Y."/>
            <person name="Tourlousse D.M."/>
        </authorList>
    </citation>
    <scope>NUCLEOTIDE SEQUENCE</scope>
    <source>
        <strain evidence="7">10succ1</strain>
    </source>
</reference>
<dbReference type="InterPro" id="IPR009051">
    <property type="entry name" value="Helical_ferredxn"/>
</dbReference>
<dbReference type="InterPro" id="IPR017896">
    <property type="entry name" value="4Fe4S_Fe-S-bd"/>
</dbReference>
<evidence type="ECO:0000259" key="6">
    <source>
        <dbReference type="PROSITE" id="PS51379"/>
    </source>
</evidence>
<dbReference type="PROSITE" id="PS00198">
    <property type="entry name" value="4FE4S_FER_1"/>
    <property type="match status" value="2"/>
</dbReference>
<dbReference type="GO" id="GO:0005886">
    <property type="term" value="C:plasma membrane"/>
    <property type="evidence" value="ECO:0007669"/>
    <property type="project" value="TreeGrafter"/>
</dbReference>
<keyword evidence="1" id="KW-0004">4Fe-4S</keyword>
<dbReference type="Pfam" id="PF13183">
    <property type="entry name" value="Fer4_8"/>
    <property type="match status" value="1"/>
</dbReference>
<dbReference type="GO" id="GO:0046872">
    <property type="term" value="F:metal ion binding"/>
    <property type="evidence" value="ECO:0007669"/>
    <property type="project" value="UniProtKB-KW"/>
</dbReference>